<dbReference type="PANTHER" id="PTHR43808">
    <property type="entry name" value="ACETYLORNITHINE DEACETYLASE"/>
    <property type="match status" value="1"/>
</dbReference>
<comment type="caution">
    <text evidence="5">The sequence shown here is derived from an EMBL/GenBank/DDBJ whole genome shotgun (WGS) entry which is preliminary data.</text>
</comment>
<reference evidence="6" key="1">
    <citation type="journal article" date="2019" name="Int. J. Syst. Evol. Microbiol.">
        <title>The Global Catalogue of Microorganisms (GCM) 10K type strain sequencing project: providing services to taxonomists for standard genome sequencing and annotation.</title>
        <authorList>
            <consortium name="The Broad Institute Genomics Platform"/>
            <consortium name="The Broad Institute Genome Sequencing Center for Infectious Disease"/>
            <person name="Wu L."/>
            <person name="Ma J."/>
        </authorList>
    </citation>
    <scope>NUCLEOTIDE SEQUENCE [LARGE SCALE GENOMIC DNA]</scope>
    <source>
        <strain evidence="6">JCM 4087</strain>
    </source>
</reference>
<dbReference type="InterPro" id="IPR036264">
    <property type="entry name" value="Bact_exopeptidase_dim_dom"/>
</dbReference>
<gene>
    <name evidence="5" type="ORF">ACFPT7_19900</name>
</gene>
<keyword evidence="1" id="KW-0479">Metal-binding</keyword>
<evidence type="ECO:0000313" key="6">
    <source>
        <dbReference type="Proteomes" id="UP001596091"/>
    </source>
</evidence>
<evidence type="ECO:0000256" key="2">
    <source>
        <dbReference type="ARBA" id="ARBA00022801"/>
    </source>
</evidence>
<dbReference type="InterPro" id="IPR011650">
    <property type="entry name" value="Peptidase_M20_dimer"/>
</dbReference>
<proteinExistence type="predicted"/>
<keyword evidence="2" id="KW-0378">Hydrolase</keyword>
<evidence type="ECO:0000313" key="5">
    <source>
        <dbReference type="EMBL" id="MFC5864582.1"/>
    </source>
</evidence>
<dbReference type="Pfam" id="PF07687">
    <property type="entry name" value="M20_dimer"/>
    <property type="match status" value="1"/>
</dbReference>
<dbReference type="InterPro" id="IPR050072">
    <property type="entry name" value="Peptidase_M20A"/>
</dbReference>
<dbReference type="EMBL" id="JBHSPH010000010">
    <property type="protein sequence ID" value="MFC5864582.1"/>
    <property type="molecule type" value="Genomic_DNA"/>
</dbReference>
<accession>A0ABW1EMR9</accession>
<organism evidence="5 6">
    <name type="scientific">Acidicapsa dinghuensis</name>
    <dbReference type="NCBI Taxonomy" id="2218256"/>
    <lineage>
        <taxon>Bacteria</taxon>
        <taxon>Pseudomonadati</taxon>
        <taxon>Acidobacteriota</taxon>
        <taxon>Terriglobia</taxon>
        <taxon>Terriglobales</taxon>
        <taxon>Acidobacteriaceae</taxon>
        <taxon>Acidicapsa</taxon>
    </lineage>
</organism>
<name>A0ABW1EMR9_9BACT</name>
<feature type="domain" description="Peptidase M20 dimerisation" evidence="4">
    <location>
        <begin position="175"/>
        <end position="279"/>
    </location>
</feature>
<dbReference type="RefSeq" id="WP_263332936.1">
    <property type="nucleotide sequence ID" value="NZ_JAGSYH010000001.1"/>
</dbReference>
<dbReference type="SUPFAM" id="SSF55031">
    <property type="entry name" value="Bacterial exopeptidase dimerisation domain"/>
    <property type="match status" value="1"/>
</dbReference>
<keyword evidence="3" id="KW-0170">Cobalt</keyword>
<dbReference type="Proteomes" id="UP001596091">
    <property type="component" value="Unassembled WGS sequence"/>
</dbReference>
<evidence type="ECO:0000256" key="3">
    <source>
        <dbReference type="ARBA" id="ARBA00023285"/>
    </source>
</evidence>
<dbReference type="Pfam" id="PF01546">
    <property type="entry name" value="Peptidase_M20"/>
    <property type="match status" value="1"/>
</dbReference>
<protein>
    <submittedName>
        <fullName evidence="5">M20/M25/M40 family metallo-hydrolase</fullName>
    </submittedName>
</protein>
<dbReference type="SUPFAM" id="SSF53187">
    <property type="entry name" value="Zn-dependent exopeptidases"/>
    <property type="match status" value="1"/>
</dbReference>
<dbReference type="Gene3D" id="3.30.70.360">
    <property type="match status" value="1"/>
</dbReference>
<dbReference type="PANTHER" id="PTHR43808:SF31">
    <property type="entry name" value="N-ACETYL-L-CITRULLINE DEACETYLASE"/>
    <property type="match status" value="1"/>
</dbReference>
<sequence length="381" mass="40142">MSSIEAADILRELVAISTPSAVSNLPLLAWVAGFLSRYGWRSEQMVWTDLAGVEKANLLVWSGSGERPARFDSAFVCHTDTVPYATSWQGALVLEERSGQLHGCGSCDVKGALACFLAAISQVPAGDVGRWGLILTADEEIGCKGMERLLARGDLRIGSAIVSEPTSLRPGIAGKGYGLTRVTVHGAEAHSAFPARGASAILAAARLIAEIDDKLGGCNEVVDALFDPPRTTWNIGTIEGGAAKNIVAGRCSFLVEWRPVPSEPPQAFLGGLRAILASAQAACPKARFELEPLRSDAGFAPAAQGILQQNLQKLLGTEPTGISFGSEASRLAAIADEVIVIGPGDMQTAHSDRECVPVAELEKWTGALVELLQHNQNAEIV</sequence>
<evidence type="ECO:0000256" key="1">
    <source>
        <dbReference type="ARBA" id="ARBA00022723"/>
    </source>
</evidence>
<dbReference type="InterPro" id="IPR002933">
    <property type="entry name" value="Peptidase_M20"/>
</dbReference>
<dbReference type="Gene3D" id="3.40.630.10">
    <property type="entry name" value="Zn peptidases"/>
    <property type="match status" value="1"/>
</dbReference>
<evidence type="ECO:0000259" key="4">
    <source>
        <dbReference type="Pfam" id="PF07687"/>
    </source>
</evidence>
<keyword evidence="6" id="KW-1185">Reference proteome</keyword>